<comment type="caution">
    <text evidence="3">The sequence shown here is derived from an EMBL/GenBank/DDBJ whole genome shotgun (WGS) entry which is preliminary data.</text>
</comment>
<evidence type="ECO:0000313" key="4">
    <source>
        <dbReference type="Proteomes" id="UP001212997"/>
    </source>
</evidence>
<feature type="region of interest" description="Disordered" evidence="2">
    <location>
        <begin position="220"/>
        <end position="278"/>
    </location>
</feature>
<evidence type="ECO:0000313" key="3">
    <source>
        <dbReference type="EMBL" id="KAJ3472921.1"/>
    </source>
</evidence>
<feature type="coiled-coil region" evidence="1">
    <location>
        <begin position="133"/>
        <end position="160"/>
    </location>
</feature>
<keyword evidence="1" id="KW-0175">Coiled coil</keyword>
<dbReference type="AlphaFoldDB" id="A0AAD5Y7I5"/>
<reference evidence="3" key="1">
    <citation type="submission" date="2022-07" db="EMBL/GenBank/DDBJ databases">
        <title>Genome Sequence of Physisporinus lineatus.</title>
        <authorList>
            <person name="Buettner E."/>
        </authorList>
    </citation>
    <scope>NUCLEOTIDE SEQUENCE</scope>
    <source>
        <strain evidence="3">VT162</strain>
    </source>
</reference>
<sequence length="292" mass="33610">MLQDLNAADIACGNANALFFQSVPSDYQYASPEEAAKVDNSQTLNLETKRRHAKERYDRLLLEVMEMELRMGIQRWQPSHPRYQSTLKYISQRKYHQALNKVYRLVVLRLFELHKLNLSQTESRTDLTTRQWSATANREFVKLRRRISRAKEEITRCEVEARRLHTAILDEDRHFKQVLAQLRLSQDIILVAVQDFVSRRLQINTRVLADLKQLFSLEGFTGDPTPGQPVSPIFRESSHIPQPSAEDSHSDPPALDHPPDDDGDEIGVIGPDEGAQEDLGRLEELFNVLELS</sequence>
<name>A0AAD5Y7I5_9APHY</name>
<evidence type="ECO:0000256" key="2">
    <source>
        <dbReference type="SAM" id="MobiDB-lite"/>
    </source>
</evidence>
<protein>
    <submittedName>
        <fullName evidence="3">Uncharacterized protein</fullName>
    </submittedName>
</protein>
<evidence type="ECO:0000256" key="1">
    <source>
        <dbReference type="SAM" id="Coils"/>
    </source>
</evidence>
<accession>A0AAD5Y7I5</accession>
<dbReference type="Proteomes" id="UP001212997">
    <property type="component" value="Unassembled WGS sequence"/>
</dbReference>
<organism evidence="3 4">
    <name type="scientific">Meripilus lineatus</name>
    <dbReference type="NCBI Taxonomy" id="2056292"/>
    <lineage>
        <taxon>Eukaryota</taxon>
        <taxon>Fungi</taxon>
        <taxon>Dikarya</taxon>
        <taxon>Basidiomycota</taxon>
        <taxon>Agaricomycotina</taxon>
        <taxon>Agaricomycetes</taxon>
        <taxon>Polyporales</taxon>
        <taxon>Meripilaceae</taxon>
        <taxon>Meripilus</taxon>
    </lineage>
</organism>
<proteinExistence type="predicted"/>
<gene>
    <name evidence="3" type="ORF">NLI96_g13200</name>
</gene>
<dbReference type="EMBL" id="JANAWD010001671">
    <property type="protein sequence ID" value="KAJ3472921.1"/>
    <property type="molecule type" value="Genomic_DNA"/>
</dbReference>
<keyword evidence="4" id="KW-1185">Reference proteome</keyword>